<gene>
    <name evidence="8" type="ordered locus">Sgly_2524</name>
</gene>
<evidence type="ECO:0000256" key="2">
    <source>
        <dbReference type="ARBA" id="ARBA00023125"/>
    </source>
</evidence>
<dbReference type="Gene3D" id="1.10.10.10">
    <property type="entry name" value="Winged helix-like DNA-binding domain superfamily/Winged helix DNA-binding domain"/>
    <property type="match status" value="1"/>
</dbReference>
<keyword evidence="9" id="KW-1185">Reference proteome</keyword>
<dbReference type="Pfam" id="PF09339">
    <property type="entry name" value="HTH_IclR"/>
    <property type="match status" value="1"/>
</dbReference>
<evidence type="ECO:0000313" key="9">
    <source>
        <dbReference type="Proteomes" id="UP000007488"/>
    </source>
</evidence>
<dbReference type="PROSITE" id="PS51077">
    <property type="entry name" value="HTH_ICLR"/>
    <property type="match status" value="1"/>
</dbReference>
<comment type="function">
    <text evidence="4">May be an activator protein for the gylABX operon.</text>
</comment>
<reference evidence="8 9" key="1">
    <citation type="journal article" date="2011" name="Stand. Genomic Sci.">
        <title>Complete genome sequence of Syntrophobotulus glycolicus type strain (FlGlyR).</title>
        <authorList>
            <person name="Han C."/>
            <person name="Mwirichia R."/>
            <person name="Chertkov O."/>
            <person name="Held B."/>
            <person name="Lapidus A."/>
            <person name="Nolan M."/>
            <person name="Lucas S."/>
            <person name="Hammon N."/>
            <person name="Deshpande S."/>
            <person name="Cheng J.F."/>
            <person name="Tapia R."/>
            <person name="Goodwin L."/>
            <person name="Pitluck S."/>
            <person name="Huntemann M."/>
            <person name="Liolios K."/>
            <person name="Ivanova N."/>
            <person name="Pagani I."/>
            <person name="Mavromatis K."/>
            <person name="Ovchinikova G."/>
            <person name="Pati A."/>
            <person name="Chen A."/>
            <person name="Palaniappan K."/>
            <person name="Land M."/>
            <person name="Hauser L."/>
            <person name="Brambilla E.M."/>
            <person name="Rohde M."/>
            <person name="Spring S."/>
            <person name="Sikorski J."/>
            <person name="Goker M."/>
            <person name="Woyke T."/>
            <person name="Bristow J."/>
            <person name="Eisen J.A."/>
            <person name="Markowitz V."/>
            <person name="Hugenholtz P."/>
            <person name="Kyrpides N.C."/>
            <person name="Klenk H.P."/>
            <person name="Detter J.C."/>
        </authorList>
    </citation>
    <scope>NUCLEOTIDE SEQUENCE [LARGE SCALE GENOMIC DNA]</scope>
    <source>
        <strain evidence="9">DSM 8271 / FlGlyR</strain>
    </source>
</reference>
<feature type="domain" description="IclR-ED" evidence="7">
    <location>
        <begin position="69"/>
        <end position="252"/>
    </location>
</feature>
<protein>
    <recommendedName>
        <fullName evidence="5">Glycerol operon regulatory protein</fullName>
    </recommendedName>
</protein>
<dbReference type="InterPro" id="IPR005471">
    <property type="entry name" value="Tscrpt_reg_IclR_N"/>
</dbReference>
<keyword evidence="1" id="KW-0805">Transcription regulation</keyword>
<dbReference type="HOGENOM" id="CLU_062618_5_5_9"/>
<dbReference type="InterPro" id="IPR036388">
    <property type="entry name" value="WH-like_DNA-bd_sf"/>
</dbReference>
<name>F0SW24_SYNGF</name>
<dbReference type="Gene3D" id="3.30.450.40">
    <property type="match status" value="1"/>
</dbReference>
<evidence type="ECO:0000259" key="7">
    <source>
        <dbReference type="PROSITE" id="PS51078"/>
    </source>
</evidence>
<dbReference type="RefSeq" id="WP_013625673.1">
    <property type="nucleotide sequence ID" value="NC_015172.1"/>
</dbReference>
<keyword evidence="2" id="KW-0238">DNA-binding</keyword>
<evidence type="ECO:0000256" key="5">
    <source>
        <dbReference type="ARBA" id="ARBA00070406"/>
    </source>
</evidence>
<evidence type="ECO:0000256" key="4">
    <source>
        <dbReference type="ARBA" id="ARBA00058938"/>
    </source>
</evidence>
<accession>F0SW24</accession>
<evidence type="ECO:0000256" key="3">
    <source>
        <dbReference type="ARBA" id="ARBA00023163"/>
    </source>
</evidence>
<feature type="domain" description="HTH iclR-type" evidence="6">
    <location>
        <begin position="6"/>
        <end position="68"/>
    </location>
</feature>
<dbReference type="PANTHER" id="PTHR30136:SF24">
    <property type="entry name" value="HTH-TYPE TRANSCRIPTIONAL REPRESSOR ALLR"/>
    <property type="match status" value="1"/>
</dbReference>
<dbReference type="InterPro" id="IPR029016">
    <property type="entry name" value="GAF-like_dom_sf"/>
</dbReference>
<dbReference type="PANTHER" id="PTHR30136">
    <property type="entry name" value="HELIX-TURN-HELIX TRANSCRIPTIONAL REGULATOR, ICLR FAMILY"/>
    <property type="match status" value="1"/>
</dbReference>
<dbReference type="FunFam" id="1.10.10.10:FF:000056">
    <property type="entry name" value="IclR family transcriptional regulator"/>
    <property type="match status" value="1"/>
</dbReference>
<proteinExistence type="predicted"/>
<keyword evidence="3" id="KW-0804">Transcription</keyword>
<dbReference type="InterPro" id="IPR036390">
    <property type="entry name" value="WH_DNA-bd_sf"/>
</dbReference>
<dbReference type="KEGG" id="sgy:Sgly_2524"/>
<dbReference type="GO" id="GO:0003677">
    <property type="term" value="F:DNA binding"/>
    <property type="evidence" value="ECO:0007669"/>
    <property type="project" value="UniProtKB-KW"/>
</dbReference>
<dbReference type="SUPFAM" id="SSF55781">
    <property type="entry name" value="GAF domain-like"/>
    <property type="match status" value="1"/>
</dbReference>
<dbReference type="GO" id="GO:0003700">
    <property type="term" value="F:DNA-binding transcription factor activity"/>
    <property type="evidence" value="ECO:0007669"/>
    <property type="project" value="TreeGrafter"/>
</dbReference>
<dbReference type="SUPFAM" id="SSF46785">
    <property type="entry name" value="Winged helix' DNA-binding domain"/>
    <property type="match status" value="1"/>
</dbReference>
<dbReference type="AlphaFoldDB" id="F0SW24"/>
<dbReference type="Proteomes" id="UP000007488">
    <property type="component" value="Chromosome"/>
</dbReference>
<dbReference type="GO" id="GO:0045892">
    <property type="term" value="P:negative regulation of DNA-templated transcription"/>
    <property type="evidence" value="ECO:0007669"/>
    <property type="project" value="TreeGrafter"/>
</dbReference>
<sequence length="262" mass="29790">MAERYVQTLERSLDILEVLAQSEEPLGVTEIGHRISLHKSTVHRILQTLCYRGYVEKEKDRERYHLGIKIVELGISFLNDLEIRKIVGAYLSQLAKTFDEVVNLVVYEDGEIVYIDKRESPKTISMHSMVGRRAYMHCTAAGKAILSTMPEEEVRQILSKKGMFKFTPATITDSEELLEQLRVIREKGIAMESEENEVGIFCLATPIRNYTGRAIWAISVSGPTNRMLEKDIEKLSEVLRKAGQAVSAQMGYSHINKTLQRS</sequence>
<evidence type="ECO:0000313" key="8">
    <source>
        <dbReference type="EMBL" id="ADY56808.1"/>
    </source>
</evidence>
<dbReference type="eggNOG" id="COG1414">
    <property type="taxonomic scope" value="Bacteria"/>
</dbReference>
<dbReference type="InterPro" id="IPR050707">
    <property type="entry name" value="HTH_MetabolicPath_Reg"/>
</dbReference>
<dbReference type="OrthoDB" id="9791752at2"/>
<evidence type="ECO:0000256" key="1">
    <source>
        <dbReference type="ARBA" id="ARBA00023015"/>
    </source>
</evidence>
<organism evidence="8 9">
    <name type="scientific">Syntrophobotulus glycolicus (strain DSM 8271 / FlGlyR)</name>
    <dbReference type="NCBI Taxonomy" id="645991"/>
    <lineage>
        <taxon>Bacteria</taxon>
        <taxon>Bacillati</taxon>
        <taxon>Bacillota</taxon>
        <taxon>Clostridia</taxon>
        <taxon>Eubacteriales</taxon>
        <taxon>Desulfitobacteriaceae</taxon>
        <taxon>Syntrophobotulus</taxon>
    </lineage>
</organism>
<dbReference type="STRING" id="645991.Sgly_2524"/>
<dbReference type="InterPro" id="IPR014757">
    <property type="entry name" value="Tscrpt_reg_IclR_C"/>
</dbReference>
<dbReference type="SMART" id="SM00346">
    <property type="entry name" value="HTH_ICLR"/>
    <property type="match status" value="1"/>
</dbReference>
<evidence type="ECO:0000259" key="6">
    <source>
        <dbReference type="PROSITE" id="PS51077"/>
    </source>
</evidence>
<dbReference type="Pfam" id="PF01614">
    <property type="entry name" value="IclR_C"/>
    <property type="match status" value="1"/>
</dbReference>
<reference evidence="9" key="2">
    <citation type="submission" date="2011-02" db="EMBL/GenBank/DDBJ databases">
        <title>The complete genome of Syntrophobotulus glycolicus DSM 8271.</title>
        <authorList>
            <person name="Lucas S."/>
            <person name="Copeland A."/>
            <person name="Lapidus A."/>
            <person name="Bruce D."/>
            <person name="Goodwin L."/>
            <person name="Pitluck S."/>
            <person name="Kyrpides N."/>
            <person name="Mavromatis K."/>
            <person name="Pagani I."/>
            <person name="Ivanova N."/>
            <person name="Mikhailova N."/>
            <person name="Chertkov O."/>
            <person name="Held B."/>
            <person name="Detter J.C."/>
            <person name="Tapia R."/>
            <person name="Han C."/>
            <person name="Land M."/>
            <person name="Hauser L."/>
            <person name="Markowitz V."/>
            <person name="Cheng J.-F."/>
            <person name="Hugenholtz P."/>
            <person name="Woyke T."/>
            <person name="Wu D."/>
            <person name="Spring S."/>
            <person name="Schroeder M."/>
            <person name="Brambilla E."/>
            <person name="Klenk H.-P."/>
            <person name="Eisen J.A."/>
        </authorList>
    </citation>
    <scope>NUCLEOTIDE SEQUENCE [LARGE SCALE GENOMIC DNA]</scope>
    <source>
        <strain evidence="9">DSM 8271 / FlGlyR</strain>
    </source>
</reference>
<dbReference type="EMBL" id="CP002547">
    <property type="protein sequence ID" value="ADY56808.1"/>
    <property type="molecule type" value="Genomic_DNA"/>
</dbReference>
<dbReference type="PROSITE" id="PS51078">
    <property type="entry name" value="ICLR_ED"/>
    <property type="match status" value="1"/>
</dbReference>